<dbReference type="Pfam" id="PF03466">
    <property type="entry name" value="LysR_substrate"/>
    <property type="match status" value="1"/>
</dbReference>
<evidence type="ECO:0000313" key="7">
    <source>
        <dbReference type="Proteomes" id="UP000672526"/>
    </source>
</evidence>
<evidence type="ECO:0000256" key="4">
    <source>
        <dbReference type="ARBA" id="ARBA00023163"/>
    </source>
</evidence>
<dbReference type="PROSITE" id="PS50931">
    <property type="entry name" value="HTH_LYSR"/>
    <property type="match status" value="1"/>
</dbReference>
<feature type="domain" description="HTH lysR-type" evidence="5">
    <location>
        <begin position="4"/>
        <end position="61"/>
    </location>
</feature>
<keyword evidence="2" id="KW-0805">Transcription regulation</keyword>
<dbReference type="InterPro" id="IPR036388">
    <property type="entry name" value="WH-like_DNA-bd_sf"/>
</dbReference>
<comment type="similarity">
    <text evidence="1">Belongs to the LysR transcriptional regulatory family.</text>
</comment>
<proteinExistence type="inferred from homology"/>
<dbReference type="PANTHER" id="PTHR30537:SF5">
    <property type="entry name" value="HTH-TYPE TRANSCRIPTIONAL ACTIVATOR TTDR-RELATED"/>
    <property type="match status" value="1"/>
</dbReference>
<dbReference type="Gene3D" id="1.10.10.10">
    <property type="entry name" value="Winged helix-like DNA-binding domain superfamily/Winged helix DNA-binding domain"/>
    <property type="match status" value="1"/>
</dbReference>
<dbReference type="InterPro" id="IPR005119">
    <property type="entry name" value="LysR_subst-bd"/>
</dbReference>
<dbReference type="CDD" id="cd08474">
    <property type="entry name" value="PBP2_CrgA_like_5"/>
    <property type="match status" value="1"/>
</dbReference>
<dbReference type="InterPro" id="IPR036390">
    <property type="entry name" value="WH_DNA-bd_sf"/>
</dbReference>
<dbReference type="InterPro" id="IPR000847">
    <property type="entry name" value="LysR_HTH_N"/>
</dbReference>
<gene>
    <name evidence="6" type="primary">pgrR_7</name>
    <name evidence="6" type="ORF">R69888_02444</name>
</gene>
<dbReference type="EMBL" id="CAJNBK010000005">
    <property type="protein sequence ID" value="CAE6739578.1"/>
    <property type="molecule type" value="Genomic_DNA"/>
</dbReference>
<reference evidence="6 7" key="1">
    <citation type="submission" date="2021-02" db="EMBL/GenBank/DDBJ databases">
        <authorList>
            <person name="Vanwijnsberghe S."/>
        </authorList>
    </citation>
    <scope>NUCLEOTIDE SEQUENCE [LARGE SCALE GENOMIC DNA]</scope>
    <source>
        <strain evidence="6 7">LMG 31837</strain>
    </source>
</reference>
<evidence type="ECO:0000259" key="5">
    <source>
        <dbReference type="PROSITE" id="PS50931"/>
    </source>
</evidence>
<comment type="caution">
    <text evidence="6">The sequence shown here is derived from an EMBL/GenBank/DDBJ whole genome shotgun (WGS) entry which is preliminary data.</text>
</comment>
<protein>
    <submittedName>
        <fullName evidence="6">HTH-type transcriptional regulator PgrR</fullName>
    </submittedName>
</protein>
<keyword evidence="7" id="KW-1185">Reference proteome</keyword>
<organism evidence="6 7">
    <name type="scientific">Paraburkholderia haematera</name>
    <dbReference type="NCBI Taxonomy" id="2793077"/>
    <lineage>
        <taxon>Bacteria</taxon>
        <taxon>Pseudomonadati</taxon>
        <taxon>Pseudomonadota</taxon>
        <taxon>Betaproteobacteria</taxon>
        <taxon>Burkholderiales</taxon>
        <taxon>Burkholderiaceae</taxon>
        <taxon>Paraburkholderia</taxon>
    </lineage>
</organism>
<dbReference type="PANTHER" id="PTHR30537">
    <property type="entry name" value="HTH-TYPE TRANSCRIPTIONAL REGULATOR"/>
    <property type="match status" value="1"/>
</dbReference>
<dbReference type="Proteomes" id="UP000672526">
    <property type="component" value="Unassembled WGS sequence"/>
</dbReference>
<dbReference type="Pfam" id="PF00126">
    <property type="entry name" value="HTH_1"/>
    <property type="match status" value="1"/>
</dbReference>
<dbReference type="SUPFAM" id="SSF53850">
    <property type="entry name" value="Periplasmic binding protein-like II"/>
    <property type="match status" value="1"/>
</dbReference>
<dbReference type="Gene3D" id="3.40.190.290">
    <property type="match status" value="1"/>
</dbReference>
<evidence type="ECO:0000256" key="3">
    <source>
        <dbReference type="ARBA" id="ARBA00023125"/>
    </source>
</evidence>
<sequence length="303" mass="32821">MQEPDLSDLKAFVAVTRARGFRHAALTGGVSASSLSEAVRRLEQQLGVRLLNRTTRSVTPTEAGQRLFERLAPAFGEITIALDAVNLFRESPTGTLRLNVPSIAAREILPALLSRFLAAHPGITVDVGTNDTFIDILAAGFDAGIRYDERLERDMIAVPIGPRVQHFIAAASPAYLAARGVPQHPGDLLKHACIGHRFDSGVLATWEFKRGDEVVRIEPNGPMIASVIELERGAAIAGLGIVYSFDEFLRPAIEQGALVPVLDGWCQSFSGPFLYYPSRTHMPAPLRAFVDFVLAANESGSRP</sequence>
<keyword evidence="3" id="KW-0238">DNA-binding</keyword>
<evidence type="ECO:0000256" key="2">
    <source>
        <dbReference type="ARBA" id="ARBA00023015"/>
    </source>
</evidence>
<dbReference type="RefSeq" id="WP_211611402.1">
    <property type="nucleotide sequence ID" value="NZ_CAJNBK010000005.1"/>
</dbReference>
<evidence type="ECO:0000313" key="6">
    <source>
        <dbReference type="EMBL" id="CAE6739578.1"/>
    </source>
</evidence>
<keyword evidence="4" id="KW-0804">Transcription</keyword>
<dbReference type="SUPFAM" id="SSF46785">
    <property type="entry name" value="Winged helix' DNA-binding domain"/>
    <property type="match status" value="1"/>
</dbReference>
<name>A0ABM8R8T8_9BURK</name>
<evidence type="ECO:0000256" key="1">
    <source>
        <dbReference type="ARBA" id="ARBA00009437"/>
    </source>
</evidence>
<dbReference type="InterPro" id="IPR058163">
    <property type="entry name" value="LysR-type_TF_proteobact-type"/>
</dbReference>
<accession>A0ABM8R8T8</accession>